<evidence type="ECO:0000256" key="1">
    <source>
        <dbReference type="SAM" id="MobiDB-lite"/>
    </source>
</evidence>
<dbReference type="Proteomes" id="UP001177744">
    <property type="component" value="Unassembled WGS sequence"/>
</dbReference>
<gene>
    <name evidence="2" type="ORF">QTO34_005261</name>
</gene>
<sequence>MDLTRLLDTAAAIGLAALVSKTGTQPRRLLPGCTHTWAAPSWPGHVFPAHASLYFPDKVLTWILLSDDDCSMPCKYKPGRQSHAQEKSRKISSSMLESASSEQRQSSRGPGLLFPAALRGLARSPSGEGIPGVHTEQVPTLRVLNHPAGLARYTDSGPAFGNVLVKALRGFDLAAPDPCSTAPVVYEWTQQAEGVLEACDLTGGELETGGAGAWESLQTRGDGPPSGGRGDTACGQCSPHKSSRAPRTRDHLLAQDASWNSSRRICIRKVGRKRDKHPSWKLRTLFQL</sequence>
<proteinExistence type="predicted"/>
<accession>A0AA40LJN9</accession>
<feature type="region of interest" description="Disordered" evidence="1">
    <location>
        <begin position="218"/>
        <end position="250"/>
    </location>
</feature>
<protein>
    <submittedName>
        <fullName evidence="2">Uncharacterized protein</fullName>
    </submittedName>
</protein>
<keyword evidence="3" id="KW-1185">Reference proteome</keyword>
<name>A0AA40LJN9_CNENI</name>
<evidence type="ECO:0000313" key="3">
    <source>
        <dbReference type="Proteomes" id="UP001177744"/>
    </source>
</evidence>
<feature type="compositionally biased region" description="Low complexity" evidence="1">
    <location>
        <begin position="92"/>
        <end position="108"/>
    </location>
</feature>
<dbReference type="EMBL" id="JAULJE010000015">
    <property type="protein sequence ID" value="KAK1334259.1"/>
    <property type="molecule type" value="Genomic_DNA"/>
</dbReference>
<evidence type="ECO:0000313" key="2">
    <source>
        <dbReference type="EMBL" id="KAK1334259.1"/>
    </source>
</evidence>
<dbReference type="AlphaFoldDB" id="A0AA40LJN9"/>
<feature type="region of interest" description="Disordered" evidence="1">
    <location>
        <begin position="77"/>
        <end position="110"/>
    </location>
</feature>
<organism evidence="2 3">
    <name type="scientific">Cnephaeus nilssonii</name>
    <name type="common">Northern bat</name>
    <name type="synonym">Eptesicus nilssonii</name>
    <dbReference type="NCBI Taxonomy" id="3371016"/>
    <lineage>
        <taxon>Eukaryota</taxon>
        <taxon>Metazoa</taxon>
        <taxon>Chordata</taxon>
        <taxon>Craniata</taxon>
        <taxon>Vertebrata</taxon>
        <taxon>Euteleostomi</taxon>
        <taxon>Mammalia</taxon>
        <taxon>Eutheria</taxon>
        <taxon>Laurasiatheria</taxon>
        <taxon>Chiroptera</taxon>
        <taxon>Yangochiroptera</taxon>
        <taxon>Vespertilionidae</taxon>
        <taxon>Cnephaeus</taxon>
    </lineage>
</organism>
<comment type="caution">
    <text evidence="2">The sequence shown here is derived from an EMBL/GenBank/DDBJ whole genome shotgun (WGS) entry which is preliminary data.</text>
</comment>
<reference evidence="2" key="1">
    <citation type="submission" date="2023-06" db="EMBL/GenBank/DDBJ databases">
        <title>Reference genome for the Northern bat (Eptesicus nilssonii), a most northern bat species.</title>
        <authorList>
            <person name="Laine V.N."/>
            <person name="Pulliainen A.T."/>
            <person name="Lilley T.M."/>
        </authorList>
    </citation>
    <scope>NUCLEOTIDE SEQUENCE</scope>
    <source>
        <strain evidence="2">BLF_Eptnil</strain>
        <tissue evidence="2">Kidney</tissue>
    </source>
</reference>